<dbReference type="PANTHER" id="PTHR23502:SF12">
    <property type="entry name" value="MULTIDRUG TRANSPORTER, PUTATIVE (AFU_ORTHOLOGUE AFUA_1G06440)-RELATED"/>
    <property type="match status" value="1"/>
</dbReference>
<accession>A0A545V0H0</accession>
<feature type="region of interest" description="Disordered" evidence="6">
    <location>
        <begin position="613"/>
        <end position="635"/>
    </location>
</feature>
<dbReference type="GO" id="GO:0005886">
    <property type="term" value="C:plasma membrane"/>
    <property type="evidence" value="ECO:0007669"/>
    <property type="project" value="TreeGrafter"/>
</dbReference>
<feature type="compositionally biased region" description="Basic and acidic residues" evidence="6">
    <location>
        <begin position="613"/>
        <end position="623"/>
    </location>
</feature>
<feature type="transmembrane region" description="Helical" evidence="7">
    <location>
        <begin position="559"/>
        <end position="581"/>
    </location>
</feature>
<evidence type="ECO:0000256" key="4">
    <source>
        <dbReference type="ARBA" id="ARBA00023136"/>
    </source>
</evidence>
<gene>
    <name evidence="9" type="ORF">IF1G_06202</name>
</gene>
<dbReference type="PROSITE" id="PS50850">
    <property type="entry name" value="MFS"/>
    <property type="match status" value="1"/>
</dbReference>
<dbReference type="PANTHER" id="PTHR23502">
    <property type="entry name" value="MAJOR FACILITATOR SUPERFAMILY"/>
    <property type="match status" value="1"/>
</dbReference>
<feature type="transmembrane region" description="Helical" evidence="7">
    <location>
        <begin position="525"/>
        <end position="547"/>
    </location>
</feature>
<evidence type="ECO:0000259" key="8">
    <source>
        <dbReference type="PROSITE" id="PS50850"/>
    </source>
</evidence>
<name>A0A545V0H0_9HYPO</name>
<keyword evidence="3 7" id="KW-1133">Transmembrane helix</keyword>
<comment type="caution">
    <text evidence="9">The sequence shown here is derived from an EMBL/GenBank/DDBJ whole genome shotgun (WGS) entry which is preliminary data.</text>
</comment>
<keyword evidence="4 7" id="KW-0472">Membrane</keyword>
<feature type="compositionally biased region" description="Low complexity" evidence="6">
    <location>
        <begin position="21"/>
        <end position="36"/>
    </location>
</feature>
<evidence type="ECO:0000256" key="2">
    <source>
        <dbReference type="ARBA" id="ARBA00022692"/>
    </source>
</evidence>
<feature type="domain" description="Major facilitator superfamily (MFS) profile" evidence="8">
    <location>
        <begin position="157"/>
        <end position="635"/>
    </location>
</feature>
<evidence type="ECO:0000313" key="9">
    <source>
        <dbReference type="EMBL" id="TQV95215.1"/>
    </source>
</evidence>
<organism evidence="9 10">
    <name type="scientific">Cordyceps javanica</name>
    <dbReference type="NCBI Taxonomy" id="43265"/>
    <lineage>
        <taxon>Eukaryota</taxon>
        <taxon>Fungi</taxon>
        <taxon>Dikarya</taxon>
        <taxon>Ascomycota</taxon>
        <taxon>Pezizomycotina</taxon>
        <taxon>Sordariomycetes</taxon>
        <taxon>Hypocreomycetidae</taxon>
        <taxon>Hypocreales</taxon>
        <taxon>Cordycipitaceae</taxon>
        <taxon>Cordyceps</taxon>
    </lineage>
</organism>
<dbReference type="Pfam" id="PF07690">
    <property type="entry name" value="MFS_1"/>
    <property type="match status" value="1"/>
</dbReference>
<feature type="transmembrane region" description="Helical" evidence="7">
    <location>
        <begin position="191"/>
        <end position="211"/>
    </location>
</feature>
<evidence type="ECO:0000313" key="10">
    <source>
        <dbReference type="Proteomes" id="UP000315783"/>
    </source>
</evidence>
<keyword evidence="5" id="KW-0325">Glycoprotein</keyword>
<feature type="transmembrane region" description="Helical" evidence="7">
    <location>
        <begin position="385"/>
        <end position="410"/>
    </location>
</feature>
<dbReference type="InterPro" id="IPR011701">
    <property type="entry name" value="MFS"/>
</dbReference>
<dbReference type="Gene3D" id="1.20.1250.20">
    <property type="entry name" value="MFS general substrate transporter like domains"/>
    <property type="match status" value="1"/>
</dbReference>
<feature type="compositionally biased region" description="Pro residues" evidence="6">
    <location>
        <begin position="58"/>
        <end position="71"/>
    </location>
</feature>
<feature type="transmembrane region" description="Helical" evidence="7">
    <location>
        <begin position="151"/>
        <end position="171"/>
    </location>
</feature>
<evidence type="ECO:0000256" key="5">
    <source>
        <dbReference type="ARBA" id="ARBA00023180"/>
    </source>
</evidence>
<sequence>MTPAQHDPEKAYAAPPPPPSNSTSGAGTSSPSPSASHSDTEDSLTFEAIKHHHHHHPAAPPPQSSSSPQPPRSLRSRASAETERIDNEDLYETLEHAVTVDLETEEERRAREHMTYTRSGASAVSSVASRPPEFEVIFDEGDAENPKNWPLWYRGWVVFVASIGTWGTTLYSSSYTASTPGLAAEFGASTTTVTLGLTTYLLGLAVGTLIVAPLSELYGRRNVYLVCIAGWSLLIIPSGLAHSLTTIIVVRFFDALFGSVMVGNAPGTIVDISHPDYLARTMSLFSLAPMNGPVTGPIIGGFVFQYLGWRWANWVILILGGATFFMMLTVKETYAPAVLRKKAARLRKENDDPRYWCQYDYKLSTLHLLKVNLSRPFILAATEPILWFMNVWISIVYAVLYLCFVAYPIVFSQHRGWSAGITGLSFIGIGIGTLTSLLGEPIFRRIINRQPRDPETGKVLPEAQAIVMAAGSIAASIGQMGFSWTCLPTSIHWAVPVAFGIPFGFGNTIVFIYGSNYLAGAYGIYAASALSGNAFIRSVIGGTLPLAGPTMYRALTPRWAGTVLGVAELVMIPIPFVFWRYGARIRAKSRLIRQLREDQARMDSKRARAAAKLESRLQREGKATRQTVVAEEKSD</sequence>
<dbReference type="EMBL" id="SPUK01000008">
    <property type="protein sequence ID" value="TQV95215.1"/>
    <property type="molecule type" value="Genomic_DNA"/>
</dbReference>
<dbReference type="InterPro" id="IPR020846">
    <property type="entry name" value="MFS_dom"/>
</dbReference>
<dbReference type="FunFam" id="1.20.1250.20:FF:000011">
    <property type="entry name" value="MFS multidrug transporter, putative"/>
    <property type="match status" value="1"/>
</dbReference>
<dbReference type="STRING" id="43265.A0A545V0H0"/>
<feature type="compositionally biased region" description="Basic and acidic residues" evidence="6">
    <location>
        <begin position="1"/>
        <end position="10"/>
    </location>
</feature>
<comment type="subcellular location">
    <subcellularLocation>
        <location evidence="1">Membrane</location>
        <topology evidence="1">Multi-pass membrane protein</topology>
    </subcellularLocation>
</comment>
<evidence type="ECO:0000256" key="7">
    <source>
        <dbReference type="SAM" id="Phobius"/>
    </source>
</evidence>
<dbReference type="GO" id="GO:0022857">
    <property type="term" value="F:transmembrane transporter activity"/>
    <property type="evidence" value="ECO:0007669"/>
    <property type="project" value="InterPro"/>
</dbReference>
<evidence type="ECO:0000256" key="3">
    <source>
        <dbReference type="ARBA" id="ARBA00022989"/>
    </source>
</evidence>
<feature type="transmembrane region" description="Helical" evidence="7">
    <location>
        <begin position="223"/>
        <end position="253"/>
    </location>
</feature>
<keyword evidence="10" id="KW-1185">Reference proteome</keyword>
<evidence type="ECO:0000256" key="1">
    <source>
        <dbReference type="ARBA" id="ARBA00004141"/>
    </source>
</evidence>
<feature type="transmembrane region" description="Helical" evidence="7">
    <location>
        <begin position="311"/>
        <end position="330"/>
    </location>
</feature>
<feature type="compositionally biased region" description="Basic and acidic residues" evidence="6">
    <location>
        <begin position="78"/>
        <end position="87"/>
    </location>
</feature>
<evidence type="ECO:0000256" key="6">
    <source>
        <dbReference type="SAM" id="MobiDB-lite"/>
    </source>
</evidence>
<keyword evidence="2 7" id="KW-0812">Transmembrane</keyword>
<dbReference type="CDD" id="cd17323">
    <property type="entry name" value="MFS_Tpo1_MDR_like"/>
    <property type="match status" value="1"/>
</dbReference>
<protein>
    <submittedName>
        <fullName evidence="9">MFS transporter</fullName>
    </submittedName>
</protein>
<reference evidence="9 10" key="1">
    <citation type="journal article" date="2019" name="Appl. Microbiol. Biotechnol.">
        <title>Genome sequence of Isaria javanica and comparative genome analysis insights into family S53 peptidase evolution in fungal entomopathogens.</title>
        <authorList>
            <person name="Lin R."/>
            <person name="Zhang X."/>
            <person name="Xin B."/>
            <person name="Zou M."/>
            <person name="Gao Y."/>
            <person name="Qin F."/>
            <person name="Hu Q."/>
            <person name="Xie B."/>
            <person name="Cheng X."/>
        </authorList>
    </citation>
    <scope>NUCLEOTIDE SEQUENCE [LARGE SCALE GENOMIC DNA]</scope>
    <source>
        <strain evidence="9 10">IJ1G</strain>
    </source>
</reference>
<dbReference type="InterPro" id="IPR036259">
    <property type="entry name" value="MFS_trans_sf"/>
</dbReference>
<feature type="region of interest" description="Disordered" evidence="6">
    <location>
        <begin position="1"/>
        <end position="92"/>
    </location>
</feature>
<proteinExistence type="predicted"/>
<dbReference type="Proteomes" id="UP000315783">
    <property type="component" value="Unassembled WGS sequence"/>
</dbReference>
<feature type="transmembrane region" description="Helical" evidence="7">
    <location>
        <begin position="416"/>
        <end position="438"/>
    </location>
</feature>
<dbReference type="SUPFAM" id="SSF103473">
    <property type="entry name" value="MFS general substrate transporter"/>
    <property type="match status" value="1"/>
</dbReference>
<dbReference type="AlphaFoldDB" id="A0A545V0H0"/>
<dbReference type="OrthoDB" id="3365399at2759"/>
<feature type="transmembrane region" description="Helical" evidence="7">
    <location>
        <begin position="490"/>
        <end position="513"/>
    </location>
</feature>